<gene>
    <name evidence="16" type="ORF">PLOB_00025825</name>
</gene>
<evidence type="ECO:0000256" key="13">
    <source>
        <dbReference type="ARBA" id="ARBA00034864"/>
    </source>
</evidence>
<evidence type="ECO:0000256" key="11">
    <source>
        <dbReference type="ARBA" id="ARBA00023212"/>
    </source>
</evidence>
<evidence type="ECO:0000256" key="3">
    <source>
        <dbReference type="ARBA" id="ARBA00004544"/>
    </source>
</evidence>
<sequence length="554" mass="62585">MASPFEGDGVRVLLTCSCSALSPPSRLYFCRHCIKLRCPLCVSHEVDSYYCPNCLENMPSAEAKVKKNRCANCFDCPSCGNTLSTRATAVAIQSDKSGDDGKATQAKKVYYLACGFCRWSSRDVGIEDKSVASGAWQEQESPAAKRVNTLVEYYRQLATKEKVEREKKKLTKRRNYMHISDKFNLSSLTRRKSSLSYLTSFSSKGKEMVDEEVVLKNPSEAVEEVETLAEEFYNKTLILEKVPNLQQRLCQPDFQPETLADLHPRHKHLLAKRSQRCRQCEHNLSKPEFNPSSIKFKIQLGAVHYLPMLRISNVPALKFGKEAQVTLSFTNPVENLLKVTLLNIEEDEKDAVAEKEKEKQDEGNDKGADSKMEEGKKDDTEKTKEDGAKDKEQKNVDDEGKNKEEGSEKAADDKKQESSVGVMGINRKFDRSIDNSCEGRSFVPTAQVTLPTYPLMLGARDEAAEFDEMDSSTSAEMFNDDPRFVVNRQANKLWFRVKVMPKKPLGDVKFSMIMQYDYKHTATALVRGSQESEEQIVTLKHKMHINLGPVQSEA</sequence>
<evidence type="ECO:0000256" key="2">
    <source>
        <dbReference type="ARBA" id="ARBA00004529"/>
    </source>
</evidence>
<evidence type="ECO:0000256" key="7">
    <source>
        <dbReference type="ARBA" id="ARBA00022553"/>
    </source>
</evidence>
<name>A0ABN8RV26_9CNID</name>
<comment type="subunit">
    <text evidence="14">Subunit of dynactin, a multiprotein complex part of a tripartite complex with dynein and a adapter, such as BICDL1, BICD2 or HOOK3. The dynactin complex is built around ACTR1A/ACTB filament and consists of an actin-related filament composed of a shoulder domain, a pointed end and a barbed end. Its length is defined by its flexible shoulder domain. The soulder is composed of 2 DCTN1 subunits, 4 DCTN2 and 2 DCTN3. The 4 DCNT2 (via N-terminus) bind the ACTR1A filament and act as molecular rulers to determine the length. The pointed end is important for binding dynein-dynactin cargo adapters. Consists of 4 subunits: ACTR10, DCNT4, DCTN5 and DCTN6. The barbed end is composed of a CAPZA1:CAPZB heterodimers, which binds ACTR1A/ACTB filament and dynactin and stabilizes dynactin. Interacts with ATP7B, but not ATP7A, in a copper-dependent manner. Interacts with ANK2; this interaction is required for localization at costameres. Interacts with N4BP2L1.</text>
</comment>
<evidence type="ECO:0000256" key="8">
    <source>
        <dbReference type="ARBA" id="ARBA00022843"/>
    </source>
</evidence>
<evidence type="ECO:0000256" key="14">
    <source>
        <dbReference type="ARBA" id="ARBA00093507"/>
    </source>
</evidence>
<dbReference type="InterPro" id="IPR008603">
    <property type="entry name" value="DCTN4"/>
</dbReference>
<comment type="similarity">
    <text evidence="12">Belongs to the dynactin subunit 4 family.</text>
</comment>
<evidence type="ECO:0000256" key="4">
    <source>
        <dbReference type="ARBA" id="ARBA00004657"/>
    </source>
</evidence>
<evidence type="ECO:0000313" key="17">
    <source>
        <dbReference type="Proteomes" id="UP001159405"/>
    </source>
</evidence>
<evidence type="ECO:0000256" key="15">
    <source>
        <dbReference type="SAM" id="MobiDB-lite"/>
    </source>
</evidence>
<evidence type="ECO:0000256" key="9">
    <source>
        <dbReference type="ARBA" id="ARBA00022990"/>
    </source>
</evidence>
<evidence type="ECO:0000256" key="1">
    <source>
        <dbReference type="ARBA" id="ARBA00004300"/>
    </source>
</evidence>
<comment type="caution">
    <text evidence="16">The sequence shown here is derived from an EMBL/GenBank/DDBJ whole genome shotgun (WGS) entry which is preliminary data.</text>
</comment>
<keyword evidence="8" id="KW-0832">Ubl conjugation</keyword>
<keyword evidence="10" id="KW-0175">Coiled coil</keyword>
<evidence type="ECO:0000256" key="12">
    <source>
        <dbReference type="ARBA" id="ARBA00034776"/>
    </source>
</evidence>
<feature type="compositionally biased region" description="Basic and acidic residues" evidence="15">
    <location>
        <begin position="351"/>
        <end position="417"/>
    </location>
</feature>
<evidence type="ECO:0000256" key="10">
    <source>
        <dbReference type="ARBA" id="ARBA00023054"/>
    </source>
</evidence>
<comment type="subcellular location">
    <subcellularLocation>
        <location evidence="3">Cytoplasm</location>
        <location evidence="3">Cell cortex</location>
    </subcellularLocation>
    <subcellularLocation>
        <location evidence="1">Cytoplasm</location>
        <location evidence="1">Cytoskeleton</location>
        <location evidence="1">Microtubule organizing center</location>
        <location evidence="1">Centrosome</location>
    </subcellularLocation>
    <subcellularLocation>
        <location evidence="2">Cytoplasm</location>
        <location evidence="2">Cytoskeleton</location>
        <location evidence="2">Stress fiber</location>
    </subcellularLocation>
    <subcellularLocation>
        <location evidence="4">Cytoplasm</location>
        <location evidence="4">Myofibril</location>
    </subcellularLocation>
</comment>
<organism evidence="16 17">
    <name type="scientific">Porites lobata</name>
    <dbReference type="NCBI Taxonomy" id="104759"/>
    <lineage>
        <taxon>Eukaryota</taxon>
        <taxon>Metazoa</taxon>
        <taxon>Cnidaria</taxon>
        <taxon>Anthozoa</taxon>
        <taxon>Hexacorallia</taxon>
        <taxon>Scleractinia</taxon>
        <taxon>Fungiina</taxon>
        <taxon>Poritidae</taxon>
        <taxon>Porites</taxon>
    </lineage>
</organism>
<dbReference type="PANTHER" id="PTHR13034">
    <property type="entry name" value="DYNACTIN P62 SUBUNIT"/>
    <property type="match status" value="1"/>
</dbReference>
<keyword evidence="7" id="KW-0597">Phosphoprotein</keyword>
<reference evidence="16 17" key="1">
    <citation type="submission" date="2022-05" db="EMBL/GenBank/DDBJ databases">
        <authorList>
            <consortium name="Genoscope - CEA"/>
            <person name="William W."/>
        </authorList>
    </citation>
    <scope>NUCLEOTIDE SEQUENCE [LARGE SCALE GENOMIC DNA]</scope>
</reference>
<dbReference type="Proteomes" id="UP001159405">
    <property type="component" value="Unassembled WGS sequence"/>
</dbReference>
<evidence type="ECO:0000256" key="6">
    <source>
        <dbReference type="ARBA" id="ARBA00022499"/>
    </source>
</evidence>
<proteinExistence type="inferred from homology"/>
<keyword evidence="5" id="KW-0963">Cytoplasm</keyword>
<keyword evidence="6" id="KW-1017">Isopeptide bond</keyword>
<evidence type="ECO:0000256" key="5">
    <source>
        <dbReference type="ARBA" id="ARBA00022490"/>
    </source>
</evidence>
<protein>
    <recommendedName>
        <fullName evidence="13">Dynactin subunit 4</fullName>
    </recommendedName>
</protein>
<evidence type="ECO:0000313" key="16">
    <source>
        <dbReference type="EMBL" id="CAH3181721.1"/>
    </source>
</evidence>
<dbReference type="EMBL" id="CALNXK010000304">
    <property type="protein sequence ID" value="CAH3181721.1"/>
    <property type="molecule type" value="Genomic_DNA"/>
</dbReference>
<dbReference type="Pfam" id="PF05502">
    <property type="entry name" value="Dynactin_p62"/>
    <property type="match status" value="2"/>
</dbReference>
<feature type="region of interest" description="Disordered" evidence="15">
    <location>
        <begin position="351"/>
        <end position="423"/>
    </location>
</feature>
<accession>A0ABN8RV26</accession>
<keyword evidence="9" id="KW-0007">Acetylation</keyword>
<keyword evidence="11" id="KW-0206">Cytoskeleton</keyword>
<dbReference type="PANTHER" id="PTHR13034:SF2">
    <property type="entry name" value="DYNACTIN SUBUNIT 4"/>
    <property type="match status" value="1"/>
</dbReference>
<keyword evidence="17" id="KW-1185">Reference proteome</keyword>